<proteinExistence type="inferred from homology"/>
<dbReference type="Pfam" id="PF00669">
    <property type="entry name" value="Flagellin_N"/>
    <property type="match status" value="1"/>
</dbReference>
<evidence type="ECO:0000259" key="6">
    <source>
        <dbReference type="Pfam" id="PF00700"/>
    </source>
</evidence>
<comment type="similarity">
    <text evidence="2">Belongs to the bacterial flagellin family.</text>
</comment>
<evidence type="ECO:0000256" key="2">
    <source>
        <dbReference type="ARBA" id="ARBA00005709"/>
    </source>
</evidence>
<evidence type="ECO:0000259" key="5">
    <source>
        <dbReference type="Pfam" id="PF00669"/>
    </source>
</evidence>
<accession>A0A381J914</accession>
<reference evidence="7 8" key="1">
    <citation type="submission" date="2018-06" db="EMBL/GenBank/DDBJ databases">
        <authorList>
            <consortium name="Pathogen Informatics"/>
            <person name="Doyle S."/>
        </authorList>
    </citation>
    <scope>NUCLEOTIDE SEQUENCE [LARGE SCALE GENOMIC DNA]</scope>
    <source>
        <strain evidence="7 8">NCTC9836</strain>
    </source>
</reference>
<evidence type="ECO:0000256" key="1">
    <source>
        <dbReference type="ARBA" id="ARBA00004365"/>
    </source>
</evidence>
<keyword evidence="3" id="KW-0975">Bacterial flagellum</keyword>
<dbReference type="Pfam" id="PF00700">
    <property type="entry name" value="Flagellin_C"/>
    <property type="match status" value="1"/>
</dbReference>
<dbReference type="SUPFAM" id="SSF64518">
    <property type="entry name" value="Phase 1 flagellin"/>
    <property type="match status" value="1"/>
</dbReference>
<organism evidence="7 8">
    <name type="scientific">Clostridium putrefaciens</name>
    <dbReference type="NCBI Taxonomy" id="99675"/>
    <lineage>
        <taxon>Bacteria</taxon>
        <taxon>Bacillati</taxon>
        <taxon>Bacillota</taxon>
        <taxon>Clostridia</taxon>
        <taxon>Eubacteriales</taxon>
        <taxon>Clostridiaceae</taxon>
        <taxon>Clostridium</taxon>
    </lineage>
</organism>
<dbReference type="OrthoDB" id="9758307at2"/>
<dbReference type="Proteomes" id="UP000254664">
    <property type="component" value="Unassembled WGS sequence"/>
</dbReference>
<dbReference type="RefSeq" id="WP_115641459.1">
    <property type="nucleotide sequence ID" value="NZ_UFWZ01000001.1"/>
</dbReference>
<dbReference type="InterPro" id="IPR001492">
    <property type="entry name" value="Flagellin"/>
</dbReference>
<feature type="domain" description="Flagellin C-terminal" evidence="6">
    <location>
        <begin position="243"/>
        <end position="325"/>
    </location>
</feature>
<dbReference type="EMBL" id="UFWZ01000001">
    <property type="protein sequence ID" value="SUY47503.1"/>
    <property type="molecule type" value="Genomic_DNA"/>
</dbReference>
<dbReference type="InterPro" id="IPR013384">
    <property type="entry name" value="Flagell_FlgL"/>
</dbReference>
<dbReference type="PANTHER" id="PTHR42792">
    <property type="entry name" value="FLAGELLIN"/>
    <property type="match status" value="1"/>
</dbReference>
<sequence length="326" mass="36542">MRVTNKMLTHNFLSDMRTNLSKMKTLQEQSTSGKQVRKPSDDPSKVSRIMQINSDIVANKQYNSNIKDTINWLDSADTSLGQAGEVLKRVRELLVSTGNASYSISERKAVRDEINEKIEEFSQIVNTSFDGKYIFGGTRGLSKPMTVVKENGNSKLGYALRDGSELVDIQANASEYNMIGSKLKVEIAQSVYIEYNVTAQEITEFKNDKGEPLDVRKVFGDIVNHLGSDKEEDRNKLIMEDLQGISDIIDNVLKLRAGVGARQNRMDSAKERNTEENFNLIEILSEVEDVDITEKGIEVAAMQSVYVAALQASARIMQPTLLDYLR</sequence>
<dbReference type="GO" id="GO:0005198">
    <property type="term" value="F:structural molecule activity"/>
    <property type="evidence" value="ECO:0007669"/>
    <property type="project" value="InterPro"/>
</dbReference>
<protein>
    <submittedName>
        <fullName evidence="7">Flagellar hook-associated protein 3</fullName>
    </submittedName>
</protein>
<evidence type="ECO:0000313" key="7">
    <source>
        <dbReference type="EMBL" id="SUY47503.1"/>
    </source>
</evidence>
<dbReference type="InterPro" id="IPR001029">
    <property type="entry name" value="Flagellin_N"/>
</dbReference>
<keyword evidence="7" id="KW-0966">Cell projection</keyword>
<dbReference type="GO" id="GO:0009424">
    <property type="term" value="C:bacterial-type flagellum hook"/>
    <property type="evidence" value="ECO:0007669"/>
    <property type="project" value="InterPro"/>
</dbReference>
<dbReference type="Gene3D" id="1.20.1330.10">
    <property type="entry name" value="f41 fragment of flagellin, N-terminal domain"/>
    <property type="match status" value="1"/>
</dbReference>
<dbReference type="NCBIfam" id="TIGR02550">
    <property type="entry name" value="flagell_flgL"/>
    <property type="match status" value="1"/>
</dbReference>
<comment type="subcellular location">
    <subcellularLocation>
        <location evidence="1">Bacterial flagellum</location>
    </subcellularLocation>
</comment>
<feature type="domain" description="Flagellin N-terminal" evidence="5">
    <location>
        <begin position="5"/>
        <end position="138"/>
    </location>
</feature>
<evidence type="ECO:0000313" key="8">
    <source>
        <dbReference type="Proteomes" id="UP000254664"/>
    </source>
</evidence>
<keyword evidence="8" id="KW-1185">Reference proteome</keyword>
<keyword evidence="7" id="KW-0969">Cilium</keyword>
<evidence type="ECO:0000256" key="3">
    <source>
        <dbReference type="ARBA" id="ARBA00023143"/>
    </source>
</evidence>
<dbReference type="AlphaFoldDB" id="A0A381J914"/>
<dbReference type="GO" id="GO:0071973">
    <property type="term" value="P:bacterial-type flagellum-dependent cell motility"/>
    <property type="evidence" value="ECO:0007669"/>
    <property type="project" value="InterPro"/>
</dbReference>
<keyword evidence="7" id="KW-0282">Flagellum</keyword>
<feature type="region of interest" description="Disordered" evidence="4">
    <location>
        <begin position="26"/>
        <end position="45"/>
    </location>
</feature>
<name>A0A381J914_9CLOT</name>
<dbReference type="PANTHER" id="PTHR42792:SF1">
    <property type="entry name" value="FLAGELLAR HOOK-ASSOCIATED PROTEIN 3"/>
    <property type="match status" value="1"/>
</dbReference>
<evidence type="ECO:0000256" key="4">
    <source>
        <dbReference type="SAM" id="MobiDB-lite"/>
    </source>
</evidence>
<dbReference type="InterPro" id="IPR046358">
    <property type="entry name" value="Flagellin_C"/>
</dbReference>
<gene>
    <name evidence="7" type="primary">hag_5</name>
    <name evidence="7" type="ORF">NCTC9836_01836</name>
</gene>